<dbReference type="KEGG" id="mend:L6E24_13005"/>
<dbReference type="InterPro" id="IPR054353">
    <property type="entry name" value="IstA-like_C"/>
</dbReference>
<evidence type="ECO:0000259" key="1">
    <source>
        <dbReference type="PROSITE" id="PS50994"/>
    </source>
</evidence>
<gene>
    <name evidence="2" type="primary">istA</name>
    <name evidence="2" type="ORF">L6E24_13005</name>
</gene>
<dbReference type="SUPFAM" id="SSF53098">
    <property type="entry name" value="Ribonuclease H-like"/>
    <property type="match status" value="1"/>
</dbReference>
<sequence length="520" mass="60357">MPGIDLPMVNYKEILRLNSLGIKNTQIASSCNCSRTTVINALKRAEECNLYWENARNLSDEELSKRIISGNKSSVTYQMPDYEYVHHELSKKGVTLGLLWLEYCDQCRESGLIPYKHTQFYKYYRDFVHKTKATMHLEHKPGEIMEVDWAGQKVSITDTDTGETVKVSIFVSVLPYSGYAYVEGFLSQNQENWTKAHVNSYRYFGGVTKILVPDNLKTGVIKNSNHETIINRSYLELAEHYETAIIPARPYSPKDKATVEKSVNIVSTWILAALRNQDFLSLRELNEAIHEKLDDFNKKEFQKREGSRASCFEEEKEYLLPLPEKPYEAAIWKTATVQYNYHVTVENRNYSCPYEFIRHKVDVRLTGNMVEIFYKGKRIATHPRIYGIKSRYSTIEEHMPPNHQKYVKWDGDRFQKWARSIGPETYKVVNSFLTSCRVEEQGYKSCMTLLNLEDKYSPKGLEEACKRALTITERPSLKSIQVILRSKKNKLLIDESEDDAVPSSQYAFIRGPDYYREGDD</sequence>
<dbReference type="GO" id="GO:0015074">
    <property type="term" value="P:DNA integration"/>
    <property type="evidence" value="ECO:0007669"/>
    <property type="project" value="InterPro"/>
</dbReference>
<dbReference type="EMBL" id="CP096115">
    <property type="protein sequence ID" value="UUX92250.1"/>
    <property type="molecule type" value="Genomic_DNA"/>
</dbReference>
<reference evidence="2" key="1">
    <citation type="submission" date="2022-04" db="EMBL/GenBank/DDBJ databases">
        <title>Complete genome of Methanoplanus endosymbiosus DSM 3599.</title>
        <authorList>
            <person name="Chen S.-C."/>
            <person name="You Y.-T."/>
            <person name="Zhou Y.-Z."/>
            <person name="Lai M.-C."/>
        </authorList>
    </citation>
    <scope>NUCLEOTIDE SEQUENCE</scope>
    <source>
        <strain evidence="2">DSM 3599</strain>
    </source>
</reference>
<name>A0A9E7TK11_9EURY</name>
<dbReference type="GeneID" id="74308638"/>
<evidence type="ECO:0000313" key="2">
    <source>
        <dbReference type="EMBL" id="UUX92250.1"/>
    </source>
</evidence>
<dbReference type="NCBIfam" id="NF033546">
    <property type="entry name" value="transpos_IS21"/>
    <property type="match status" value="1"/>
</dbReference>
<dbReference type="InterPro" id="IPR001584">
    <property type="entry name" value="Integrase_cat-core"/>
</dbReference>
<dbReference type="Proteomes" id="UP001060368">
    <property type="component" value="Chromosome"/>
</dbReference>
<proteinExistence type="predicted"/>
<evidence type="ECO:0000313" key="3">
    <source>
        <dbReference type="Proteomes" id="UP001060368"/>
    </source>
</evidence>
<protein>
    <submittedName>
        <fullName evidence="2">IS21 family transposase</fullName>
    </submittedName>
</protein>
<dbReference type="PANTHER" id="PTHR35004">
    <property type="entry name" value="TRANSPOSASE RV3428C-RELATED"/>
    <property type="match status" value="1"/>
</dbReference>
<dbReference type="InterPro" id="IPR012337">
    <property type="entry name" value="RNaseH-like_sf"/>
</dbReference>
<dbReference type="AlphaFoldDB" id="A0A9E7TK11"/>
<dbReference type="PROSITE" id="PS50994">
    <property type="entry name" value="INTEGRASE"/>
    <property type="match status" value="1"/>
</dbReference>
<dbReference type="Pfam" id="PF22483">
    <property type="entry name" value="Mu-transpos_C_2"/>
    <property type="match status" value="1"/>
</dbReference>
<keyword evidence="3" id="KW-1185">Reference proteome</keyword>
<feature type="domain" description="Integrase catalytic" evidence="1">
    <location>
        <begin position="137"/>
        <end position="317"/>
    </location>
</feature>
<dbReference type="PANTHER" id="PTHR35004:SF8">
    <property type="entry name" value="TRANSPOSASE RV3428C-RELATED"/>
    <property type="match status" value="1"/>
</dbReference>
<dbReference type="RefSeq" id="WP_257742400.1">
    <property type="nucleotide sequence ID" value="NZ_CP096115.1"/>
</dbReference>
<organism evidence="2 3">
    <name type="scientific">Methanoplanus endosymbiosus</name>
    <dbReference type="NCBI Taxonomy" id="33865"/>
    <lineage>
        <taxon>Archaea</taxon>
        <taxon>Methanobacteriati</taxon>
        <taxon>Methanobacteriota</taxon>
        <taxon>Stenosarchaea group</taxon>
        <taxon>Methanomicrobia</taxon>
        <taxon>Methanomicrobiales</taxon>
        <taxon>Methanomicrobiaceae</taxon>
        <taxon>Methanoplanus</taxon>
    </lineage>
</organism>
<accession>A0A9E7TK11</accession>